<dbReference type="InterPro" id="IPR051791">
    <property type="entry name" value="Pra-immunoreactive"/>
</dbReference>
<comment type="caution">
    <text evidence="8">The sequence shown here is derived from an EMBL/GenBank/DDBJ whole genome shotgun (WGS) entry which is preliminary data.</text>
</comment>
<proteinExistence type="predicted"/>
<feature type="transmembrane region" description="Helical" evidence="6">
    <location>
        <begin position="176"/>
        <end position="197"/>
    </location>
</feature>
<comment type="subcellular location">
    <subcellularLocation>
        <location evidence="1">Cell membrane</location>
        <topology evidence="1">Multi-pass membrane protein</topology>
    </subcellularLocation>
</comment>
<feature type="domain" description="RDD" evidence="7">
    <location>
        <begin position="169"/>
        <end position="298"/>
    </location>
</feature>
<keyword evidence="5 6" id="KW-0472">Membrane</keyword>
<evidence type="ECO:0000256" key="3">
    <source>
        <dbReference type="ARBA" id="ARBA00022692"/>
    </source>
</evidence>
<dbReference type="PANTHER" id="PTHR36115">
    <property type="entry name" value="PROLINE-RICH ANTIGEN HOMOLOG-RELATED"/>
    <property type="match status" value="1"/>
</dbReference>
<evidence type="ECO:0000259" key="7">
    <source>
        <dbReference type="Pfam" id="PF06271"/>
    </source>
</evidence>
<feature type="transmembrane region" description="Helical" evidence="6">
    <location>
        <begin position="263"/>
        <end position="285"/>
    </location>
</feature>
<name>A0ABT9NNT9_9ACTN</name>
<organism evidence="8 9">
    <name type="scientific">Nocardioides massiliensis</name>
    <dbReference type="NCBI Taxonomy" id="1325935"/>
    <lineage>
        <taxon>Bacteria</taxon>
        <taxon>Bacillati</taxon>
        <taxon>Actinomycetota</taxon>
        <taxon>Actinomycetes</taxon>
        <taxon>Propionibacteriales</taxon>
        <taxon>Nocardioidaceae</taxon>
        <taxon>Nocardioides</taxon>
    </lineage>
</organism>
<reference evidence="8 9" key="1">
    <citation type="submission" date="2023-07" db="EMBL/GenBank/DDBJ databases">
        <title>Sequencing the genomes of 1000 actinobacteria strains.</title>
        <authorList>
            <person name="Klenk H.-P."/>
        </authorList>
    </citation>
    <scope>NUCLEOTIDE SEQUENCE [LARGE SCALE GENOMIC DNA]</scope>
    <source>
        <strain evidence="8 9">GD13</strain>
    </source>
</reference>
<evidence type="ECO:0000256" key="6">
    <source>
        <dbReference type="SAM" id="Phobius"/>
    </source>
</evidence>
<protein>
    <submittedName>
        <fullName evidence="8">RDD family membrane protein YckC</fullName>
    </submittedName>
</protein>
<dbReference type="PANTHER" id="PTHR36115:SF4">
    <property type="entry name" value="MEMBRANE PROTEIN"/>
    <property type="match status" value="1"/>
</dbReference>
<dbReference type="Proteomes" id="UP001240447">
    <property type="component" value="Unassembled WGS sequence"/>
</dbReference>
<dbReference type="Pfam" id="PF06271">
    <property type="entry name" value="RDD"/>
    <property type="match status" value="1"/>
</dbReference>
<evidence type="ECO:0000256" key="5">
    <source>
        <dbReference type="ARBA" id="ARBA00023136"/>
    </source>
</evidence>
<keyword evidence="3 6" id="KW-0812">Transmembrane</keyword>
<evidence type="ECO:0000256" key="4">
    <source>
        <dbReference type="ARBA" id="ARBA00022989"/>
    </source>
</evidence>
<evidence type="ECO:0000256" key="1">
    <source>
        <dbReference type="ARBA" id="ARBA00004651"/>
    </source>
</evidence>
<gene>
    <name evidence="8" type="ORF">J2S59_001319</name>
</gene>
<accession>A0ABT9NNT9</accession>
<keyword evidence="2" id="KW-1003">Cell membrane</keyword>
<dbReference type="InterPro" id="IPR010432">
    <property type="entry name" value="RDD"/>
</dbReference>
<evidence type="ECO:0000313" key="8">
    <source>
        <dbReference type="EMBL" id="MDP9821510.1"/>
    </source>
</evidence>
<keyword evidence="9" id="KW-1185">Reference proteome</keyword>
<feature type="transmembrane region" description="Helical" evidence="6">
    <location>
        <begin position="217"/>
        <end position="242"/>
    </location>
</feature>
<evidence type="ECO:0000256" key="2">
    <source>
        <dbReference type="ARBA" id="ARBA00022475"/>
    </source>
</evidence>
<evidence type="ECO:0000313" key="9">
    <source>
        <dbReference type="Proteomes" id="UP001240447"/>
    </source>
</evidence>
<keyword evidence="4 6" id="KW-1133">Transmembrane helix</keyword>
<sequence>MSEDRPLWQRVTGEVSSRVVSAIDPDVVLDEIDVDAFLDRVDVNRLLDRVDPNALLDRVDVDRLLERVDPNALLDRVDVDRLLAHVDLEAIVRRSGIPDIVAESTGALGQRGLDLLRRQLVALDVLIDKVTDSLLRRDFSEEPAGPARLVADARRDETRSGRRSVSGHYAGPVTRAVALALDAAIVVGAFTLGAAGVEFLARVFLGIDLSTSVGSPVALLAIATWAWVYSVSCHTIAGRTVGKAVVGVRVVTRDGRTLTASRAFWRTLAFPLSWVGGLGFLLAAIHREHLALHDLLAGTTSVYDWGERAAELSGPLTAFLERTAD</sequence>
<dbReference type="EMBL" id="JAUSQM010000001">
    <property type="protein sequence ID" value="MDP9821510.1"/>
    <property type="molecule type" value="Genomic_DNA"/>
</dbReference>
<dbReference type="RefSeq" id="WP_306824935.1">
    <property type="nucleotide sequence ID" value="NZ_JAUSQM010000001.1"/>
</dbReference>